<feature type="domain" description="FAD/NAD(P)-binding" evidence="8">
    <location>
        <begin position="7"/>
        <end position="324"/>
    </location>
</feature>
<evidence type="ECO:0000259" key="7">
    <source>
        <dbReference type="Pfam" id="PF02852"/>
    </source>
</evidence>
<evidence type="ECO:0000256" key="4">
    <source>
        <dbReference type="ARBA" id="ARBA00023027"/>
    </source>
</evidence>
<evidence type="ECO:0000313" key="9">
    <source>
        <dbReference type="EMBL" id="RQX11439.1"/>
    </source>
</evidence>
<dbReference type="PIRSF" id="PIRSF000350">
    <property type="entry name" value="Mercury_reductase_MerA"/>
    <property type="match status" value="1"/>
</dbReference>
<keyword evidence="3 5" id="KW-0274">FAD</keyword>
<evidence type="ECO:0000256" key="5">
    <source>
        <dbReference type="PIRSR" id="PIRSR000350-3"/>
    </source>
</evidence>
<evidence type="ECO:0000256" key="2">
    <source>
        <dbReference type="ARBA" id="ARBA00022630"/>
    </source>
</evidence>
<evidence type="ECO:0000313" key="10">
    <source>
        <dbReference type="Proteomes" id="UP000278981"/>
    </source>
</evidence>
<dbReference type="PRINTS" id="PR00411">
    <property type="entry name" value="PNDRDTASEI"/>
</dbReference>
<dbReference type="OrthoDB" id="9800167at2"/>
<dbReference type="GO" id="GO:0050660">
    <property type="term" value="F:flavin adenine dinucleotide binding"/>
    <property type="evidence" value="ECO:0007669"/>
    <property type="project" value="TreeGrafter"/>
</dbReference>
<evidence type="ECO:0000256" key="3">
    <source>
        <dbReference type="ARBA" id="ARBA00022827"/>
    </source>
</evidence>
<dbReference type="PANTHER" id="PTHR22912">
    <property type="entry name" value="DISULFIDE OXIDOREDUCTASE"/>
    <property type="match status" value="1"/>
</dbReference>
<dbReference type="EMBL" id="QDGB01000371">
    <property type="protein sequence ID" value="RQX11439.1"/>
    <property type="molecule type" value="Genomic_DNA"/>
</dbReference>
<evidence type="ECO:0000256" key="1">
    <source>
        <dbReference type="ARBA" id="ARBA00007532"/>
    </source>
</evidence>
<comment type="caution">
    <text evidence="9">The sequence shown here is derived from an EMBL/GenBank/DDBJ whole genome shotgun (WGS) entry which is preliminary data.</text>
</comment>
<feature type="binding site" evidence="5">
    <location>
        <position position="272"/>
    </location>
    <ligand>
        <name>NAD(+)</name>
        <dbReference type="ChEBI" id="CHEBI:57540"/>
    </ligand>
</feature>
<dbReference type="InterPro" id="IPR036188">
    <property type="entry name" value="FAD/NAD-bd_sf"/>
</dbReference>
<dbReference type="PRINTS" id="PR00368">
    <property type="entry name" value="FADPNR"/>
</dbReference>
<keyword evidence="2" id="KW-0285">Flavoprotein</keyword>
<dbReference type="Proteomes" id="UP000278981">
    <property type="component" value="Unassembled WGS sequence"/>
</dbReference>
<evidence type="ECO:0000256" key="6">
    <source>
        <dbReference type="PIRSR" id="PIRSR000350-4"/>
    </source>
</evidence>
<dbReference type="SUPFAM" id="SSF51905">
    <property type="entry name" value="FAD/NAD(P)-binding domain"/>
    <property type="match status" value="1"/>
</dbReference>
<protein>
    <submittedName>
        <fullName evidence="9">Pyridine nucleotide-disulfide oxidoreductase</fullName>
    </submittedName>
</protein>
<dbReference type="Gene3D" id="3.30.390.30">
    <property type="match status" value="1"/>
</dbReference>
<proteinExistence type="inferred from homology"/>
<keyword evidence="4 5" id="KW-0520">NAD</keyword>
<comment type="similarity">
    <text evidence="1">Belongs to the class-I pyridine nucleotide-disulfide oxidoreductase family.</text>
</comment>
<feature type="binding site" evidence="5">
    <location>
        <begin position="183"/>
        <end position="190"/>
    </location>
    <ligand>
        <name>NAD(+)</name>
        <dbReference type="ChEBI" id="CHEBI:57540"/>
    </ligand>
</feature>
<evidence type="ECO:0000259" key="8">
    <source>
        <dbReference type="Pfam" id="PF07992"/>
    </source>
</evidence>
<dbReference type="Gene3D" id="3.50.50.60">
    <property type="entry name" value="FAD/NAD(P)-binding domain"/>
    <property type="match status" value="2"/>
</dbReference>
<dbReference type="Pfam" id="PF02852">
    <property type="entry name" value="Pyr_redox_dim"/>
    <property type="match status" value="1"/>
</dbReference>
<feature type="binding site" evidence="5">
    <location>
        <position position="116"/>
    </location>
    <ligand>
        <name>FAD</name>
        <dbReference type="ChEBI" id="CHEBI:57692"/>
    </ligand>
</feature>
<feature type="domain" description="Pyridine nucleotide-disulphide oxidoreductase dimerisation" evidence="7">
    <location>
        <begin position="362"/>
        <end position="468"/>
    </location>
</feature>
<name>A0A3N9XEW2_9ACTN</name>
<dbReference type="InterPro" id="IPR001100">
    <property type="entry name" value="Pyr_nuc-diS_OxRdtase"/>
</dbReference>
<gene>
    <name evidence="9" type="ORF">DDE19_30890</name>
</gene>
<sequence>MADQNEYDVVVLGAGPVGQTAADRSRAAGLTVALVERELVGGECSYWACIPSKAMLRPVAALGDARRVDGARQAVTGQLDPAGVFGRRDHYTTDWNDSTQAAWVAGIGADLIRGHGRLEGPRRVAVETPDNQIVLLNARQAVVLCTGSRALLPDIPGIAEARPWTNRSATDSHTVPRRLAVVGGGAVGVEMATAWRSLGADVTLISRTPSLLPMMEPFVGPMVEKGLKDAGIDVRNGVSVSEMRRPDDDGPVTVRTDDGSTVTADEVLVAIGRQPLTDDIGLETVGLLPGSWLDVDDSCTVREIDGDWLYAIGDVNRRALLTHEGKYQARVVGNVIAARAADRPLDTNAWGPHQATADRYAVPQVIFTGPEVGSVGLTAEQAERSGRRIRVVDVDMARVPGALLWADGYEGQARMVVDLDGEYLLGVTFVGPGIAELLHSATVAVAARVPIERLWHAVPSFPTISEVWLRLLEAHRG</sequence>
<dbReference type="InterPro" id="IPR050151">
    <property type="entry name" value="Class-I_Pyr_Nuc-Dis_Oxidored"/>
</dbReference>
<dbReference type="GO" id="GO:0006103">
    <property type="term" value="P:2-oxoglutarate metabolic process"/>
    <property type="evidence" value="ECO:0007669"/>
    <property type="project" value="TreeGrafter"/>
</dbReference>
<keyword evidence="5" id="KW-0547">Nucleotide-binding</keyword>
<dbReference type="InterPro" id="IPR016156">
    <property type="entry name" value="FAD/NAD-linked_Rdtase_dimer_sf"/>
</dbReference>
<organism evidence="9 10">
    <name type="scientific">Micromonospora ureilytica</name>
    <dbReference type="NCBI Taxonomy" id="709868"/>
    <lineage>
        <taxon>Bacteria</taxon>
        <taxon>Bacillati</taxon>
        <taxon>Actinomycetota</taxon>
        <taxon>Actinomycetes</taxon>
        <taxon>Micromonosporales</taxon>
        <taxon>Micromonosporaceae</taxon>
        <taxon>Micromonospora</taxon>
    </lineage>
</organism>
<dbReference type="AlphaFoldDB" id="A0A3N9XEW2"/>
<reference evidence="9 10" key="1">
    <citation type="submission" date="2018-04" db="EMBL/GenBank/DDBJ databases">
        <title>Micromonosporas from Atacama Desert.</title>
        <authorList>
            <person name="Carro L."/>
            <person name="Klenk H.-P."/>
            <person name="Goodfellow M."/>
        </authorList>
    </citation>
    <scope>NUCLEOTIDE SEQUENCE [LARGE SCALE GENOMIC DNA]</scope>
    <source>
        <strain evidence="9 10">LB19</strain>
    </source>
</reference>
<dbReference type="Pfam" id="PF07992">
    <property type="entry name" value="Pyr_redox_2"/>
    <property type="match status" value="1"/>
</dbReference>
<dbReference type="InterPro" id="IPR004099">
    <property type="entry name" value="Pyr_nucl-diS_OxRdtase_dimer"/>
</dbReference>
<feature type="binding site" evidence="5">
    <location>
        <position position="314"/>
    </location>
    <ligand>
        <name>FAD</name>
        <dbReference type="ChEBI" id="CHEBI:57692"/>
    </ligand>
</feature>
<comment type="cofactor">
    <cofactor evidence="5">
        <name>FAD</name>
        <dbReference type="ChEBI" id="CHEBI:57692"/>
    </cofactor>
    <text evidence="5">Binds 1 FAD per subunit.</text>
</comment>
<dbReference type="PANTHER" id="PTHR22912:SF151">
    <property type="entry name" value="DIHYDROLIPOYL DEHYDROGENASE, MITOCHONDRIAL"/>
    <property type="match status" value="1"/>
</dbReference>
<dbReference type="RefSeq" id="WP_124822767.1">
    <property type="nucleotide sequence ID" value="NZ_QDGB01000371.1"/>
</dbReference>
<dbReference type="SUPFAM" id="SSF55424">
    <property type="entry name" value="FAD/NAD-linked reductases, dimerisation (C-terminal) domain"/>
    <property type="match status" value="1"/>
</dbReference>
<dbReference type="GO" id="GO:0004148">
    <property type="term" value="F:dihydrolipoyl dehydrogenase (NADH) activity"/>
    <property type="evidence" value="ECO:0007669"/>
    <property type="project" value="TreeGrafter"/>
</dbReference>
<feature type="binding site" evidence="5">
    <location>
        <begin position="146"/>
        <end position="148"/>
    </location>
    <ligand>
        <name>FAD</name>
        <dbReference type="ChEBI" id="CHEBI:57692"/>
    </ligand>
</feature>
<accession>A0A3N9XEW2</accession>
<dbReference type="InterPro" id="IPR023753">
    <property type="entry name" value="FAD/NAD-binding_dom"/>
</dbReference>
<feature type="binding site" evidence="5">
    <location>
        <position position="53"/>
    </location>
    <ligand>
        <name>FAD</name>
        <dbReference type="ChEBI" id="CHEBI:57692"/>
    </ligand>
</feature>
<feature type="disulfide bond" description="Redox-active" evidence="6">
    <location>
        <begin position="44"/>
        <end position="49"/>
    </location>
</feature>